<accession>A0A250JXU3</accession>
<keyword evidence="3" id="KW-1185">Reference proteome</keyword>
<keyword evidence="2" id="KW-0449">Lipoprotein</keyword>
<sequence length="283" mass="31045">MGYNGLHMTRRILPFLALVLASGCASQRLTGADLDQVRRPAFISRIKDGAGPKSLVFREDSAYGDKLKKLEPVEADRRLTVKLLQAVTRFEVSERLRVNTLTQLPREFPWTHVVDPARVASVLESFLVEEVPANAPDYDLVASLGADTIVEFVIEDYGMRSDDGHAGAYLRGYGRMFTLDGRTEVWRRPFDLDQVTQGKPHLDPFKVGKNPSLFRDAMTELLDEVAQLFVKDLTPQDRGAAPPPSRASAASDVVPGQAGAPAPEAEKPAEDTLAPGELPDPDP</sequence>
<protein>
    <submittedName>
        <fullName evidence="2">Lipoprotein</fullName>
    </submittedName>
</protein>
<dbReference type="EMBL" id="CP022203">
    <property type="protein sequence ID" value="ATB48151.1"/>
    <property type="molecule type" value="Genomic_DNA"/>
</dbReference>
<gene>
    <name evidence="2" type="ORF">MYMAC_003777</name>
</gene>
<proteinExistence type="predicted"/>
<dbReference type="KEGG" id="mmas:MYMAC_003777"/>
<evidence type="ECO:0000256" key="1">
    <source>
        <dbReference type="SAM" id="MobiDB-lite"/>
    </source>
</evidence>
<name>A0A250JXU3_9BACT</name>
<feature type="region of interest" description="Disordered" evidence="1">
    <location>
        <begin position="235"/>
        <end position="283"/>
    </location>
</feature>
<dbReference type="Proteomes" id="UP000217343">
    <property type="component" value="Chromosome"/>
</dbReference>
<dbReference type="AlphaFoldDB" id="A0A250JXU3"/>
<reference evidence="2 3" key="1">
    <citation type="submission" date="2017-06" db="EMBL/GenBank/DDBJ databases">
        <title>Sequencing and comparative analysis of myxobacterial genomes.</title>
        <authorList>
            <person name="Rupp O."/>
            <person name="Goesmann A."/>
            <person name="Sogaard-Andersen L."/>
        </authorList>
    </citation>
    <scope>NUCLEOTIDE SEQUENCE [LARGE SCALE GENOMIC DNA]</scope>
    <source>
        <strain evidence="2 3">DSM 14697</strain>
    </source>
</reference>
<organism evidence="2 3">
    <name type="scientific">Corallococcus macrosporus DSM 14697</name>
    <dbReference type="NCBI Taxonomy" id="1189310"/>
    <lineage>
        <taxon>Bacteria</taxon>
        <taxon>Pseudomonadati</taxon>
        <taxon>Myxococcota</taxon>
        <taxon>Myxococcia</taxon>
        <taxon>Myxococcales</taxon>
        <taxon>Cystobacterineae</taxon>
        <taxon>Myxococcaceae</taxon>
        <taxon>Corallococcus</taxon>
    </lineage>
</organism>
<evidence type="ECO:0000313" key="3">
    <source>
        <dbReference type="Proteomes" id="UP000217343"/>
    </source>
</evidence>
<evidence type="ECO:0000313" key="2">
    <source>
        <dbReference type="EMBL" id="ATB48151.1"/>
    </source>
</evidence>